<sequence length="444" mass="50528">MPTANFPPGPKGHFLIGNIPEVNRDPLNFCSQCAHKYGDIIGWQFGLVPAIMLNHPSLIEEVLVTQHQNFVKSSVYRRGLRVVGNGLLTSEGDFWQRQRRLVQPAFHQERIANYAQVMVAYANRLLDSWQDGSIRDLHQDMMSLTSQIVSKALFNIDIAGEISGVQAALNAVMDFNAKLSNQYLLPTWMPTPSNLRYQRAIQQLDAIVYHIIDQRRASGEDTGDLLSLLLQVRDEGDGTQMTNQQVRDEAMTLFLAGHETTANAMTWTWFLLAQHAQVEAKLQEELQTVLGDRTPTVADLRQLRYTEQIVLEAMRLYPPVWGMSRVAKHECVLGGYNVKAGTTVFMSQWITHRDSRFFDQPEVFYPERWADNQINRLPRFAYFPFGGGQHICIGKAFAMMEAILLLATLASKFRLTLQPNHPVVLQPSLTLRPRHGMKMLLKKR</sequence>
<evidence type="ECO:0000256" key="2">
    <source>
        <dbReference type="ARBA" id="ARBA00022617"/>
    </source>
</evidence>
<accession>A0ABR9UZ69</accession>
<keyword evidence="5 7" id="KW-0408">Iron</keyword>
<proteinExistence type="inferred from homology"/>
<dbReference type="Gene3D" id="1.10.630.10">
    <property type="entry name" value="Cytochrome P450"/>
    <property type="match status" value="1"/>
</dbReference>
<comment type="caution">
    <text evidence="8">The sequence shown here is derived from an EMBL/GenBank/DDBJ whole genome shotgun (WGS) entry which is preliminary data.</text>
</comment>
<dbReference type="PROSITE" id="PS00086">
    <property type="entry name" value="CYTOCHROME_P450"/>
    <property type="match status" value="1"/>
</dbReference>
<evidence type="ECO:0000313" key="8">
    <source>
        <dbReference type="EMBL" id="MBE9193624.1"/>
    </source>
</evidence>
<dbReference type="Pfam" id="PF00067">
    <property type="entry name" value="p450"/>
    <property type="match status" value="1"/>
</dbReference>
<dbReference type="CDD" id="cd20620">
    <property type="entry name" value="CYP132-like"/>
    <property type="match status" value="1"/>
</dbReference>
<evidence type="ECO:0000256" key="1">
    <source>
        <dbReference type="ARBA" id="ARBA00010617"/>
    </source>
</evidence>
<dbReference type="PANTHER" id="PTHR24291">
    <property type="entry name" value="CYTOCHROME P450 FAMILY 4"/>
    <property type="match status" value="1"/>
</dbReference>
<name>A0ABR9UZ69_9CHRO</name>
<dbReference type="InterPro" id="IPR050196">
    <property type="entry name" value="Cytochrome_P450_Monoox"/>
</dbReference>
<dbReference type="InterPro" id="IPR036396">
    <property type="entry name" value="Cyt_P450_sf"/>
</dbReference>
<dbReference type="PANTHER" id="PTHR24291:SF50">
    <property type="entry name" value="BIFUNCTIONAL ALBAFLAVENONE MONOOXYGENASE_TERPENE SYNTHASE"/>
    <property type="match status" value="1"/>
</dbReference>
<keyword evidence="6 7" id="KW-0503">Monooxygenase</keyword>
<comment type="similarity">
    <text evidence="1 7">Belongs to the cytochrome P450 family.</text>
</comment>
<dbReference type="InterPro" id="IPR002401">
    <property type="entry name" value="Cyt_P450_E_grp-I"/>
</dbReference>
<dbReference type="PRINTS" id="PR00385">
    <property type="entry name" value="P450"/>
</dbReference>
<dbReference type="SUPFAM" id="SSF48264">
    <property type="entry name" value="Cytochrome P450"/>
    <property type="match status" value="1"/>
</dbReference>
<keyword evidence="9" id="KW-1185">Reference proteome</keyword>
<reference evidence="8 9" key="1">
    <citation type="submission" date="2020-10" db="EMBL/GenBank/DDBJ databases">
        <authorList>
            <person name="Castelo-Branco R."/>
            <person name="Eusebio N."/>
            <person name="Adriana R."/>
            <person name="Vieira A."/>
            <person name="Brugerolle De Fraissinette N."/>
            <person name="Rezende De Castro R."/>
            <person name="Schneider M.P."/>
            <person name="Vasconcelos V."/>
            <person name="Leao P.N."/>
        </authorList>
    </citation>
    <scope>NUCLEOTIDE SEQUENCE [LARGE SCALE GENOMIC DNA]</scope>
    <source>
        <strain evidence="8 9">LEGE 06123</strain>
    </source>
</reference>
<gene>
    <name evidence="8" type="ORF">IQ230_25560</name>
</gene>
<dbReference type="RefSeq" id="WP_193934998.1">
    <property type="nucleotide sequence ID" value="NZ_CAWPMZ010000015.1"/>
</dbReference>
<dbReference type="InterPro" id="IPR017972">
    <property type="entry name" value="Cyt_P450_CS"/>
</dbReference>
<evidence type="ECO:0000256" key="6">
    <source>
        <dbReference type="ARBA" id="ARBA00023033"/>
    </source>
</evidence>
<evidence type="ECO:0000256" key="7">
    <source>
        <dbReference type="RuleBase" id="RU000461"/>
    </source>
</evidence>
<keyword evidence="3 7" id="KW-0479">Metal-binding</keyword>
<keyword evidence="2 7" id="KW-0349">Heme</keyword>
<dbReference type="Proteomes" id="UP000651156">
    <property type="component" value="Unassembled WGS sequence"/>
</dbReference>
<dbReference type="InterPro" id="IPR001128">
    <property type="entry name" value="Cyt_P450"/>
</dbReference>
<evidence type="ECO:0000313" key="9">
    <source>
        <dbReference type="Proteomes" id="UP000651156"/>
    </source>
</evidence>
<organism evidence="8 9">
    <name type="scientific">Gloeocapsopsis crepidinum LEGE 06123</name>
    <dbReference type="NCBI Taxonomy" id="588587"/>
    <lineage>
        <taxon>Bacteria</taxon>
        <taxon>Bacillati</taxon>
        <taxon>Cyanobacteriota</taxon>
        <taxon>Cyanophyceae</taxon>
        <taxon>Oscillatoriophycideae</taxon>
        <taxon>Chroococcales</taxon>
        <taxon>Chroococcaceae</taxon>
        <taxon>Gloeocapsopsis</taxon>
    </lineage>
</organism>
<dbReference type="EMBL" id="JADEWN010000113">
    <property type="protein sequence ID" value="MBE9193624.1"/>
    <property type="molecule type" value="Genomic_DNA"/>
</dbReference>
<keyword evidence="4 7" id="KW-0560">Oxidoreductase</keyword>
<evidence type="ECO:0000256" key="5">
    <source>
        <dbReference type="ARBA" id="ARBA00023004"/>
    </source>
</evidence>
<evidence type="ECO:0000256" key="4">
    <source>
        <dbReference type="ARBA" id="ARBA00023002"/>
    </source>
</evidence>
<dbReference type="PRINTS" id="PR00463">
    <property type="entry name" value="EP450I"/>
</dbReference>
<protein>
    <submittedName>
        <fullName evidence="8">Cytochrome P450</fullName>
    </submittedName>
</protein>
<evidence type="ECO:0000256" key="3">
    <source>
        <dbReference type="ARBA" id="ARBA00022723"/>
    </source>
</evidence>